<name>A0ABS5QC38_9PROT</name>
<comment type="caution">
    <text evidence="2">The sequence shown here is derived from an EMBL/GenBank/DDBJ whole genome shotgun (WGS) entry which is preliminary data.</text>
</comment>
<dbReference type="PROSITE" id="PS51257">
    <property type="entry name" value="PROKAR_LIPOPROTEIN"/>
    <property type="match status" value="1"/>
</dbReference>
<gene>
    <name evidence="2" type="ORF">KHU32_09050</name>
</gene>
<evidence type="ECO:0000256" key="1">
    <source>
        <dbReference type="SAM" id="SignalP"/>
    </source>
</evidence>
<evidence type="ECO:0000313" key="3">
    <source>
        <dbReference type="Proteomes" id="UP000766336"/>
    </source>
</evidence>
<dbReference type="Proteomes" id="UP000766336">
    <property type="component" value="Unassembled WGS sequence"/>
</dbReference>
<protein>
    <submittedName>
        <fullName evidence="2">Uncharacterized protein</fullName>
    </submittedName>
</protein>
<keyword evidence="3" id="KW-1185">Reference proteome</keyword>
<organism evidence="2 3">
    <name type="scientific">Roseococcus pinisoli</name>
    <dbReference type="NCBI Taxonomy" id="2835040"/>
    <lineage>
        <taxon>Bacteria</taxon>
        <taxon>Pseudomonadati</taxon>
        <taxon>Pseudomonadota</taxon>
        <taxon>Alphaproteobacteria</taxon>
        <taxon>Acetobacterales</taxon>
        <taxon>Roseomonadaceae</taxon>
        <taxon>Roseococcus</taxon>
    </lineage>
</organism>
<feature type="signal peptide" evidence="1">
    <location>
        <begin position="1"/>
        <end position="18"/>
    </location>
</feature>
<keyword evidence="1" id="KW-0732">Signal</keyword>
<reference evidence="2 3" key="1">
    <citation type="submission" date="2021-05" db="EMBL/GenBank/DDBJ databases">
        <title>Roseococcus sp. XZZS9, whole genome shotgun sequencing project.</title>
        <authorList>
            <person name="Zhao G."/>
            <person name="Shen L."/>
        </authorList>
    </citation>
    <scope>NUCLEOTIDE SEQUENCE [LARGE SCALE GENOMIC DNA]</scope>
    <source>
        <strain evidence="2 3">XZZS9</strain>
    </source>
</reference>
<sequence>MSRRLVLLAAIGLSACMATEGTSPAAACEMRLVEQARERAGALDIVLLSPPEGCIDPDRQADHGAFVGEVRLTNAGGAPVQVTHATGGIAFLAFRSSAVREEGAGAGSVLLPPPIAPAEVERRAVTLAPGESLSLRSWSRHQDVIEDAMLNRRRLDGEAVPVSSASTRRFVVTYSLNITLDGAPLNRTYEAVVTARLPGR</sequence>
<dbReference type="RefSeq" id="WP_213669782.1">
    <property type="nucleotide sequence ID" value="NZ_JAHCDA010000002.1"/>
</dbReference>
<evidence type="ECO:0000313" key="2">
    <source>
        <dbReference type="EMBL" id="MBS7811082.1"/>
    </source>
</evidence>
<feature type="chain" id="PRO_5046503816" evidence="1">
    <location>
        <begin position="19"/>
        <end position="200"/>
    </location>
</feature>
<accession>A0ABS5QC38</accession>
<dbReference type="EMBL" id="JAHCDA010000002">
    <property type="protein sequence ID" value="MBS7811082.1"/>
    <property type="molecule type" value="Genomic_DNA"/>
</dbReference>
<proteinExistence type="predicted"/>